<evidence type="ECO:0000259" key="3">
    <source>
        <dbReference type="PROSITE" id="PS50893"/>
    </source>
</evidence>
<evidence type="ECO:0000256" key="2">
    <source>
        <dbReference type="ARBA" id="ARBA00022840"/>
    </source>
</evidence>
<dbReference type="GO" id="GO:0005524">
    <property type="term" value="F:ATP binding"/>
    <property type="evidence" value="ECO:0007669"/>
    <property type="project" value="UniProtKB-KW"/>
</dbReference>
<keyword evidence="2" id="KW-0067">ATP-binding</keyword>
<organism evidence="4 5">
    <name type="scientific">Microseira wollei NIES-4236</name>
    <dbReference type="NCBI Taxonomy" id="2530354"/>
    <lineage>
        <taxon>Bacteria</taxon>
        <taxon>Bacillati</taxon>
        <taxon>Cyanobacteriota</taxon>
        <taxon>Cyanophyceae</taxon>
        <taxon>Oscillatoriophycideae</taxon>
        <taxon>Aerosakkonematales</taxon>
        <taxon>Aerosakkonemataceae</taxon>
        <taxon>Microseira</taxon>
    </lineage>
</organism>
<dbReference type="InterPro" id="IPR027417">
    <property type="entry name" value="P-loop_NTPase"/>
</dbReference>
<keyword evidence="5" id="KW-1185">Reference proteome</keyword>
<dbReference type="InterPro" id="IPR003439">
    <property type="entry name" value="ABC_transporter-like_ATP-bd"/>
</dbReference>
<dbReference type="RefSeq" id="WP_226575540.1">
    <property type="nucleotide sequence ID" value="NZ_BLAY01000010.1"/>
</dbReference>
<sequence length="241" mass="26353">MTIECENLETGYNKALKRPILNGISCTIEQGEFVALLGLNGAGKSTLLRAMLGLVPWQKGEIRINSLMMTPRTLPKIRRDVAMIFQGGGLIRQLSALDNVLCGRLGELSSWETFWGFGESDRKIALRLLSSLGLEDLAYQKTGKLSGGQQQRVAIARALIQFPQILLADEPITGLDVLATRQVMDTFAKLHAEGMTIVTVLHDLAIASTYAKRAIVLDAGRIVYDGPCHEGILDFRLANTS</sequence>
<dbReference type="InterPro" id="IPR003593">
    <property type="entry name" value="AAA+_ATPase"/>
</dbReference>
<dbReference type="SUPFAM" id="SSF52540">
    <property type="entry name" value="P-loop containing nucleoside triphosphate hydrolases"/>
    <property type="match status" value="1"/>
</dbReference>
<evidence type="ECO:0000313" key="5">
    <source>
        <dbReference type="Proteomes" id="UP001050975"/>
    </source>
</evidence>
<dbReference type="Proteomes" id="UP001050975">
    <property type="component" value="Unassembled WGS sequence"/>
</dbReference>
<name>A0AAV3X4X8_9CYAN</name>
<feature type="domain" description="ABC transporter" evidence="3">
    <location>
        <begin position="3"/>
        <end position="240"/>
    </location>
</feature>
<dbReference type="Pfam" id="PF00005">
    <property type="entry name" value="ABC_tran"/>
    <property type="match status" value="1"/>
</dbReference>
<evidence type="ECO:0000313" key="4">
    <source>
        <dbReference type="EMBL" id="GET36241.1"/>
    </source>
</evidence>
<dbReference type="PANTHER" id="PTHR24220">
    <property type="entry name" value="IMPORT ATP-BINDING PROTEIN"/>
    <property type="match status" value="1"/>
</dbReference>
<dbReference type="GO" id="GO:0005886">
    <property type="term" value="C:plasma membrane"/>
    <property type="evidence" value="ECO:0007669"/>
    <property type="project" value="TreeGrafter"/>
</dbReference>
<dbReference type="InterPro" id="IPR015854">
    <property type="entry name" value="ABC_transpr_LolD-like"/>
</dbReference>
<keyword evidence="1" id="KW-0547">Nucleotide-binding</keyword>
<dbReference type="AlphaFoldDB" id="A0AAV3X4X8"/>
<dbReference type="GO" id="GO:0022857">
    <property type="term" value="F:transmembrane transporter activity"/>
    <property type="evidence" value="ECO:0007669"/>
    <property type="project" value="TreeGrafter"/>
</dbReference>
<dbReference type="InterPro" id="IPR017871">
    <property type="entry name" value="ABC_transporter-like_CS"/>
</dbReference>
<accession>A0AAV3X4X8</accession>
<dbReference type="Gene3D" id="3.40.50.300">
    <property type="entry name" value="P-loop containing nucleotide triphosphate hydrolases"/>
    <property type="match status" value="1"/>
</dbReference>
<proteinExistence type="predicted"/>
<reference evidence="4" key="1">
    <citation type="submission" date="2019-10" db="EMBL/GenBank/DDBJ databases">
        <title>Draft genome sequece of Microseira wollei NIES-4236.</title>
        <authorList>
            <person name="Yamaguchi H."/>
            <person name="Suzuki S."/>
            <person name="Kawachi M."/>
        </authorList>
    </citation>
    <scope>NUCLEOTIDE SEQUENCE</scope>
    <source>
        <strain evidence="4">NIES-4236</strain>
    </source>
</reference>
<evidence type="ECO:0000256" key="1">
    <source>
        <dbReference type="ARBA" id="ARBA00022741"/>
    </source>
</evidence>
<dbReference type="SMART" id="SM00382">
    <property type="entry name" value="AAA"/>
    <property type="match status" value="1"/>
</dbReference>
<protein>
    <submittedName>
        <fullName evidence="4">ABC transporter related</fullName>
    </submittedName>
</protein>
<dbReference type="PROSITE" id="PS00211">
    <property type="entry name" value="ABC_TRANSPORTER_1"/>
    <property type="match status" value="1"/>
</dbReference>
<dbReference type="PROSITE" id="PS50893">
    <property type="entry name" value="ABC_TRANSPORTER_2"/>
    <property type="match status" value="1"/>
</dbReference>
<comment type="caution">
    <text evidence="4">The sequence shown here is derived from an EMBL/GenBank/DDBJ whole genome shotgun (WGS) entry which is preliminary data.</text>
</comment>
<gene>
    <name evidence="4" type="ORF">MiSe_09890</name>
</gene>
<dbReference type="GO" id="GO:0016887">
    <property type="term" value="F:ATP hydrolysis activity"/>
    <property type="evidence" value="ECO:0007669"/>
    <property type="project" value="InterPro"/>
</dbReference>
<dbReference type="EMBL" id="BLAY01000010">
    <property type="protein sequence ID" value="GET36241.1"/>
    <property type="molecule type" value="Genomic_DNA"/>
</dbReference>